<keyword evidence="1" id="KW-0833">Ubl conjugation pathway</keyword>
<dbReference type="PANTHER" id="PTHR20973:SF0">
    <property type="entry name" value="NON-STRUCTURAL MAINTENANCE OF CHROMOSOMES ELEMENT 1 HOMOLOG"/>
    <property type="match status" value="1"/>
</dbReference>
<keyword evidence="1" id="KW-0539">Nucleus</keyword>
<sequence length="192" mass="21534">MLEDDAKELYKNLMQSKNDTGYLNLVGEIDKEISFCNFRLGRLIFPLDSKWYIAVINKMPDEVAKTLGSSFTLAQVHFLKTVLEAIAMDADAEDGIGSVGAVQTSNLNFSQTQTFQATQGTGGSQAASQQLKLSMVEKEALLPRLVEEHWLAPNPDRMGYYSIGVRSFLELKDYLLSLELPDETRAAWERFL</sequence>
<keyword evidence="1" id="KW-0862">Zinc</keyword>
<keyword evidence="1" id="KW-0479">Metal-binding</keyword>
<protein>
    <recommendedName>
        <fullName evidence="1">Non-structural maintenance of chromosomes element 1 homolog</fullName>
        <ecNumber evidence="1">2.3.2.27</ecNumber>
    </recommendedName>
</protein>
<evidence type="ECO:0000256" key="1">
    <source>
        <dbReference type="RuleBase" id="RU368018"/>
    </source>
</evidence>
<dbReference type="PANTHER" id="PTHR20973">
    <property type="entry name" value="NON-SMC ELEMENT 1-RELATED"/>
    <property type="match status" value="1"/>
</dbReference>
<dbReference type="EC" id="2.3.2.27" evidence="1"/>
<reference evidence="2 3" key="1">
    <citation type="journal article" date="2024" name="Nat. Commun.">
        <title>Phylogenomics reveals the evolutionary origins of lichenization in chlorophyte algae.</title>
        <authorList>
            <person name="Puginier C."/>
            <person name="Libourel C."/>
            <person name="Otte J."/>
            <person name="Skaloud P."/>
            <person name="Haon M."/>
            <person name="Grisel S."/>
            <person name="Petersen M."/>
            <person name="Berrin J.G."/>
            <person name="Delaux P.M."/>
            <person name="Dal Grande F."/>
            <person name="Keller J."/>
        </authorList>
    </citation>
    <scope>NUCLEOTIDE SEQUENCE [LARGE SCALE GENOMIC DNA]</scope>
    <source>
        <strain evidence="2 3">SAG 216-7</strain>
    </source>
</reference>
<evidence type="ECO:0000313" key="3">
    <source>
        <dbReference type="Proteomes" id="UP001491310"/>
    </source>
</evidence>
<gene>
    <name evidence="2" type="ORF">WJX75_003930</name>
</gene>
<dbReference type="EMBL" id="JALJOT010000014">
    <property type="protein sequence ID" value="KAK9903368.1"/>
    <property type="molecule type" value="Genomic_DNA"/>
</dbReference>
<keyword evidence="1" id="KW-0234">DNA repair</keyword>
<dbReference type="Proteomes" id="UP001491310">
    <property type="component" value="Unassembled WGS sequence"/>
</dbReference>
<comment type="caution">
    <text evidence="2">The sequence shown here is derived from an EMBL/GenBank/DDBJ whole genome shotgun (WGS) entry which is preliminary data.</text>
</comment>
<dbReference type="InterPro" id="IPR036388">
    <property type="entry name" value="WH-like_DNA-bd_sf"/>
</dbReference>
<dbReference type="Pfam" id="PF07574">
    <property type="entry name" value="SMC_Nse1"/>
    <property type="match status" value="1"/>
</dbReference>
<proteinExistence type="inferred from homology"/>
<keyword evidence="1" id="KW-0227">DNA damage</keyword>
<keyword evidence="3" id="KW-1185">Reference proteome</keyword>
<comment type="subunit">
    <text evidence="1">Component of the Smc5-Smc6 complex.</text>
</comment>
<name>A0ABR2YDV9_9CHLO</name>
<evidence type="ECO:0000313" key="2">
    <source>
        <dbReference type="EMBL" id="KAK9903368.1"/>
    </source>
</evidence>
<keyword evidence="1" id="KW-0808">Transferase</keyword>
<dbReference type="InterPro" id="IPR011513">
    <property type="entry name" value="Nse1"/>
</dbReference>
<comment type="similarity">
    <text evidence="1">Belongs to the NSE1 family.</text>
</comment>
<organism evidence="2 3">
    <name type="scientific">Coccomyxa subellipsoidea</name>
    <dbReference type="NCBI Taxonomy" id="248742"/>
    <lineage>
        <taxon>Eukaryota</taxon>
        <taxon>Viridiplantae</taxon>
        <taxon>Chlorophyta</taxon>
        <taxon>core chlorophytes</taxon>
        <taxon>Trebouxiophyceae</taxon>
        <taxon>Trebouxiophyceae incertae sedis</taxon>
        <taxon>Coccomyxaceae</taxon>
        <taxon>Coccomyxa</taxon>
    </lineage>
</organism>
<accession>A0ABR2YDV9</accession>
<comment type="catalytic activity">
    <reaction evidence="1">
        <text>S-ubiquitinyl-[E2 ubiquitin-conjugating enzyme]-L-cysteine + [acceptor protein]-L-lysine = [E2 ubiquitin-conjugating enzyme]-L-cysteine + N(6)-ubiquitinyl-[acceptor protein]-L-lysine.</text>
        <dbReference type="EC" id="2.3.2.27"/>
    </reaction>
</comment>
<dbReference type="Gene3D" id="1.10.10.10">
    <property type="entry name" value="Winged helix-like DNA-binding domain superfamily/Winged helix DNA-binding domain"/>
    <property type="match status" value="1"/>
</dbReference>
<comment type="subcellular location">
    <subcellularLocation>
        <location evidence="1">Nucleus</location>
    </subcellularLocation>
</comment>
<keyword evidence="1" id="KW-0863">Zinc-finger</keyword>
<keyword evidence="1" id="KW-0233">DNA recombination</keyword>